<keyword evidence="2" id="KW-1185">Reference proteome</keyword>
<gene>
    <name evidence="1" type="ORF">Sdia_45200</name>
</gene>
<accession>A0ABQ1CTV5</accession>
<sequence>MIMYLDQGALNETKLVRVGLLPEAAAGEASHFRDDSYACPTGRGDELLELVDAAPCATGAVRSAVGPALLPGHRCGHGAV</sequence>
<name>A0ABQ1CTV5_STRDI</name>
<dbReference type="Proteomes" id="UP000472710">
    <property type="component" value="Unassembled WGS sequence"/>
</dbReference>
<organism evidence="1 2">
    <name type="scientific">Streptomyces diastaticus subsp. diastaticus</name>
    <dbReference type="NCBI Taxonomy" id="68040"/>
    <lineage>
        <taxon>Bacteria</taxon>
        <taxon>Bacillati</taxon>
        <taxon>Actinomycetota</taxon>
        <taxon>Actinomycetes</taxon>
        <taxon>Kitasatosporales</taxon>
        <taxon>Streptomycetaceae</taxon>
        <taxon>Streptomyces</taxon>
        <taxon>Streptomyces diastaticus group</taxon>
    </lineage>
</organism>
<reference evidence="1 2" key="1">
    <citation type="submission" date="2020-02" db="EMBL/GenBank/DDBJ databases">
        <title>Whole genome shotgun sequence of Streptomyces diastaticus subsp. diastaticus NBRC 13412.</title>
        <authorList>
            <person name="Ichikawa N."/>
            <person name="Komaki H."/>
            <person name="Tamura T."/>
        </authorList>
    </citation>
    <scope>NUCLEOTIDE SEQUENCE [LARGE SCALE GENOMIC DNA]</scope>
    <source>
        <strain evidence="1 2">NBRC 13412</strain>
    </source>
</reference>
<evidence type="ECO:0000313" key="2">
    <source>
        <dbReference type="Proteomes" id="UP000472710"/>
    </source>
</evidence>
<proteinExistence type="predicted"/>
<evidence type="ECO:0000313" key="1">
    <source>
        <dbReference type="EMBL" id="GFH73752.1"/>
    </source>
</evidence>
<comment type="caution">
    <text evidence="1">The sequence shown here is derived from an EMBL/GenBank/DDBJ whole genome shotgun (WGS) entry which is preliminary data.</text>
</comment>
<protein>
    <submittedName>
        <fullName evidence="1">Uncharacterized protein</fullName>
    </submittedName>
</protein>
<dbReference type="EMBL" id="BLLN01000005">
    <property type="protein sequence ID" value="GFH73752.1"/>
    <property type="molecule type" value="Genomic_DNA"/>
</dbReference>